<protein>
    <submittedName>
        <fullName evidence="1">Uncharacterized protein</fullName>
    </submittedName>
</protein>
<dbReference type="EMBL" id="JAHRIO010070061">
    <property type="protein sequence ID" value="MEQ2180580.1"/>
    <property type="molecule type" value="Genomic_DNA"/>
</dbReference>
<evidence type="ECO:0000313" key="1">
    <source>
        <dbReference type="EMBL" id="MEQ2180580.1"/>
    </source>
</evidence>
<dbReference type="Proteomes" id="UP001476798">
    <property type="component" value="Unassembled WGS sequence"/>
</dbReference>
<evidence type="ECO:0000313" key="2">
    <source>
        <dbReference type="Proteomes" id="UP001476798"/>
    </source>
</evidence>
<gene>
    <name evidence="1" type="ORF">GOODEAATRI_002631</name>
</gene>
<reference evidence="1 2" key="1">
    <citation type="submission" date="2021-06" db="EMBL/GenBank/DDBJ databases">
        <authorList>
            <person name="Palmer J.M."/>
        </authorList>
    </citation>
    <scope>NUCLEOTIDE SEQUENCE [LARGE SCALE GENOMIC DNA]</scope>
    <source>
        <strain evidence="1 2">GA_2019</strain>
        <tissue evidence="1">Muscle</tissue>
    </source>
</reference>
<proteinExistence type="predicted"/>
<feature type="non-terminal residue" evidence="1">
    <location>
        <position position="1"/>
    </location>
</feature>
<name>A0ABV0PAT6_9TELE</name>
<comment type="caution">
    <text evidence="1">The sequence shown here is derived from an EMBL/GenBank/DDBJ whole genome shotgun (WGS) entry which is preliminary data.</text>
</comment>
<sequence>SLSQQGPVATFLSACGPLPSYSQMTEEPSEQLGLGMLVSRAIMCPLSLSPICPIAMSTDSQHQLIIASVAVKETHFGSDRLMTCKTYSYRVTNTSSKGLRTCYPSLENTLLGR</sequence>
<accession>A0ABV0PAT6</accession>
<keyword evidence="2" id="KW-1185">Reference proteome</keyword>
<organism evidence="1 2">
    <name type="scientific">Goodea atripinnis</name>
    <dbReference type="NCBI Taxonomy" id="208336"/>
    <lineage>
        <taxon>Eukaryota</taxon>
        <taxon>Metazoa</taxon>
        <taxon>Chordata</taxon>
        <taxon>Craniata</taxon>
        <taxon>Vertebrata</taxon>
        <taxon>Euteleostomi</taxon>
        <taxon>Actinopterygii</taxon>
        <taxon>Neopterygii</taxon>
        <taxon>Teleostei</taxon>
        <taxon>Neoteleostei</taxon>
        <taxon>Acanthomorphata</taxon>
        <taxon>Ovalentaria</taxon>
        <taxon>Atherinomorphae</taxon>
        <taxon>Cyprinodontiformes</taxon>
        <taxon>Goodeidae</taxon>
        <taxon>Goodea</taxon>
    </lineage>
</organism>